<feature type="compositionally biased region" description="Basic and acidic residues" evidence="7">
    <location>
        <begin position="119"/>
        <end position="129"/>
    </location>
</feature>
<sequence length="499" mass="54677">MGTQQFCLKWNNHHSNMLSVFEQLLNNEALVDVTLACEGHSLKAHKVVLSACSPFFQTLFVDNPCKHPIVIMKDMRYVDMKAIIDFIYHGEVNVSQDQLSALLKTAETLKVKGLAEVGNEKQAEKHSDQQDVTTQSNSVQSVPVTGIQQHHRTESPPLHKRKRGRPRRRSGSSQSDTEEPVPTKIKEPDSPEIISDVSRDGLTESTPDVSQRISQTRVPPITSSQSYSLSSQKSHSLYSSVPSHHDSGATVEEPPSITDGDFDVEPTRLMEASLTTDASGVSMYDSQAQSSLTSTSTSLALPSSSVELPHSNSLSQAVVPTSLHSASDSSGSGLGNQNTMEDIKPLVSFEEPPIGVSSHSQDSSSTNAVLPYLDTSGVPAVPGPSSFQPSPQQGALIATGKSSEKNVSTVQGRHQRLHCSNCGQYFLTRVSYDNHTCKHREYSCPVCSRKISTMRSLQRHMVQHQSSRKRFRCEVCCKTFLTGHYVKKHQETAHGFPVV</sequence>
<dbReference type="InterPro" id="IPR036236">
    <property type="entry name" value="Znf_C2H2_sf"/>
</dbReference>
<organism evidence="10 11">
    <name type="scientific">Limulus polyphemus</name>
    <name type="common">Atlantic horseshoe crab</name>
    <dbReference type="NCBI Taxonomy" id="6850"/>
    <lineage>
        <taxon>Eukaryota</taxon>
        <taxon>Metazoa</taxon>
        <taxon>Ecdysozoa</taxon>
        <taxon>Arthropoda</taxon>
        <taxon>Chelicerata</taxon>
        <taxon>Merostomata</taxon>
        <taxon>Xiphosura</taxon>
        <taxon>Limulidae</taxon>
        <taxon>Limulus</taxon>
    </lineage>
</organism>
<evidence type="ECO:0000256" key="6">
    <source>
        <dbReference type="PROSITE-ProRule" id="PRU00042"/>
    </source>
</evidence>
<feature type="compositionally biased region" description="Basic residues" evidence="7">
    <location>
        <begin position="158"/>
        <end position="170"/>
    </location>
</feature>
<keyword evidence="2" id="KW-0221">Differentiation</keyword>
<evidence type="ECO:0000256" key="3">
    <source>
        <dbReference type="ARBA" id="ARBA00022902"/>
    </source>
</evidence>
<feature type="compositionally biased region" description="Polar residues" evidence="7">
    <location>
        <begin position="130"/>
        <end position="148"/>
    </location>
</feature>
<keyword evidence="6" id="KW-0479">Metal-binding</keyword>
<keyword evidence="10" id="KW-1185">Reference proteome</keyword>
<keyword evidence="4" id="KW-0539">Nucleus</keyword>
<dbReference type="PROSITE" id="PS50097">
    <property type="entry name" value="BTB"/>
    <property type="match status" value="1"/>
</dbReference>
<evidence type="ECO:0000256" key="1">
    <source>
        <dbReference type="ARBA" id="ARBA00022473"/>
    </source>
</evidence>
<feature type="compositionally biased region" description="Polar residues" evidence="7">
    <location>
        <begin position="203"/>
        <end position="217"/>
    </location>
</feature>
<dbReference type="PANTHER" id="PTHR23110">
    <property type="entry name" value="BTB DOMAIN TRANSCRIPTION FACTOR"/>
    <property type="match status" value="1"/>
</dbReference>
<protein>
    <submittedName>
        <fullName evidence="11">Protein tramtrack, beta isoform-like isoform X1</fullName>
    </submittedName>
</protein>
<keyword evidence="6" id="KW-0863">Zinc-finger</keyword>
<dbReference type="PROSITE" id="PS50157">
    <property type="entry name" value="ZINC_FINGER_C2H2_2"/>
    <property type="match status" value="2"/>
</dbReference>
<keyword evidence="6" id="KW-0862">Zinc</keyword>
<accession>A0ABM1TDA5</accession>
<dbReference type="InterPro" id="IPR011333">
    <property type="entry name" value="SKP1/BTB/POZ_sf"/>
</dbReference>
<gene>
    <name evidence="11" type="primary">LOC106469582</name>
</gene>
<dbReference type="Pfam" id="PF00651">
    <property type="entry name" value="BTB"/>
    <property type="match status" value="1"/>
</dbReference>
<dbReference type="SMART" id="SM00355">
    <property type="entry name" value="ZnF_C2H2"/>
    <property type="match status" value="3"/>
</dbReference>
<feature type="domain" description="BTB" evidence="8">
    <location>
        <begin position="31"/>
        <end position="96"/>
    </location>
</feature>
<feature type="compositionally biased region" description="Low complexity" evidence="7">
    <location>
        <begin position="322"/>
        <end position="331"/>
    </location>
</feature>
<keyword evidence="1" id="KW-0217">Developmental protein</keyword>
<feature type="domain" description="C2H2-type" evidence="9">
    <location>
        <begin position="442"/>
        <end position="469"/>
    </location>
</feature>
<evidence type="ECO:0000256" key="2">
    <source>
        <dbReference type="ARBA" id="ARBA00022782"/>
    </source>
</evidence>
<evidence type="ECO:0000256" key="7">
    <source>
        <dbReference type="SAM" id="MobiDB-lite"/>
    </source>
</evidence>
<feature type="region of interest" description="Disordered" evidence="7">
    <location>
        <begin position="119"/>
        <end position="263"/>
    </location>
</feature>
<dbReference type="PROSITE" id="PS00028">
    <property type="entry name" value="ZINC_FINGER_C2H2_1"/>
    <property type="match status" value="3"/>
</dbReference>
<feature type="compositionally biased region" description="Low complexity" evidence="7">
    <location>
        <begin position="223"/>
        <end position="240"/>
    </location>
</feature>
<dbReference type="CDD" id="cd18315">
    <property type="entry name" value="BTB_POZ_BAB-like"/>
    <property type="match status" value="1"/>
</dbReference>
<reference evidence="11" key="1">
    <citation type="submission" date="2025-08" db="UniProtKB">
        <authorList>
            <consortium name="RefSeq"/>
        </authorList>
    </citation>
    <scope>IDENTIFICATION</scope>
    <source>
        <tissue evidence="11">Muscle</tissue>
    </source>
</reference>
<evidence type="ECO:0000256" key="4">
    <source>
        <dbReference type="ARBA" id="ARBA00023242"/>
    </source>
</evidence>
<feature type="domain" description="C2H2-type" evidence="9">
    <location>
        <begin position="471"/>
        <end position="494"/>
    </location>
</feature>
<evidence type="ECO:0000256" key="5">
    <source>
        <dbReference type="ARBA" id="ARBA00037382"/>
    </source>
</evidence>
<evidence type="ECO:0000259" key="9">
    <source>
        <dbReference type="PROSITE" id="PS50157"/>
    </source>
</evidence>
<dbReference type="SUPFAM" id="SSF57667">
    <property type="entry name" value="beta-beta-alpha zinc fingers"/>
    <property type="match status" value="1"/>
</dbReference>
<dbReference type="InterPro" id="IPR013087">
    <property type="entry name" value="Znf_C2H2_type"/>
</dbReference>
<keyword evidence="3" id="KW-0524">Neurogenesis</keyword>
<dbReference type="GeneID" id="106469582"/>
<evidence type="ECO:0000259" key="8">
    <source>
        <dbReference type="PROSITE" id="PS50097"/>
    </source>
</evidence>
<dbReference type="SUPFAM" id="SSF54695">
    <property type="entry name" value="POZ domain"/>
    <property type="match status" value="1"/>
</dbReference>
<dbReference type="SMART" id="SM00225">
    <property type="entry name" value="BTB"/>
    <property type="match status" value="1"/>
</dbReference>
<dbReference type="Gene3D" id="3.30.160.60">
    <property type="entry name" value="Classic Zinc Finger"/>
    <property type="match status" value="1"/>
</dbReference>
<dbReference type="Proteomes" id="UP000694941">
    <property type="component" value="Unplaced"/>
</dbReference>
<dbReference type="InterPro" id="IPR000210">
    <property type="entry name" value="BTB/POZ_dom"/>
</dbReference>
<dbReference type="PANTHER" id="PTHR23110:SF111">
    <property type="entry name" value="LONGITUDINALS LACKING PROTEIN, ISOFORMS F_I_K_T"/>
    <property type="match status" value="1"/>
</dbReference>
<name>A0ABM1TDA5_LIMPO</name>
<dbReference type="RefSeq" id="XP_022253861.1">
    <property type="nucleotide sequence ID" value="XM_022398153.1"/>
</dbReference>
<evidence type="ECO:0000313" key="11">
    <source>
        <dbReference type="RefSeq" id="XP_022253861.1"/>
    </source>
</evidence>
<dbReference type="Gene3D" id="3.30.710.10">
    <property type="entry name" value="Potassium Channel Kv1.1, Chain A"/>
    <property type="match status" value="1"/>
</dbReference>
<feature type="region of interest" description="Disordered" evidence="7">
    <location>
        <begin position="319"/>
        <end position="339"/>
    </location>
</feature>
<evidence type="ECO:0000313" key="10">
    <source>
        <dbReference type="Proteomes" id="UP000694941"/>
    </source>
</evidence>
<comment type="function">
    <text evidence="5">Putative transcription factor required for axon growth and guidance in the central and peripheral nervous systems. Repels CNS axons away from the midline by promoting the expression of the midline repellent sli and its receptor robo.</text>
</comment>
<proteinExistence type="predicted"/>
<dbReference type="InterPro" id="IPR051095">
    <property type="entry name" value="Dros_DevTransReg"/>
</dbReference>